<keyword evidence="4" id="KW-0560">Oxidoreductase</keyword>
<protein>
    <submittedName>
        <fullName evidence="6">Isopentenyl diphosphate isomerase/L-lactate dehydrogenase-like FMN-dependent dehydrogenase</fullName>
    </submittedName>
</protein>
<gene>
    <name evidence="6" type="ORF">EV209_0653</name>
</gene>
<dbReference type="PANTHER" id="PTHR10578">
    <property type="entry name" value="S -2-HYDROXY-ACID OXIDASE-RELATED"/>
    <property type="match status" value="1"/>
</dbReference>
<evidence type="ECO:0000256" key="1">
    <source>
        <dbReference type="ARBA" id="ARBA00001917"/>
    </source>
</evidence>
<feature type="domain" description="FMN hydroxy acid dehydrogenase" evidence="5">
    <location>
        <begin position="1"/>
        <end position="313"/>
    </location>
</feature>
<name>A0A4Q7PNR9_9FIRM</name>
<dbReference type="PROSITE" id="PS51349">
    <property type="entry name" value="FMN_HYDROXY_ACID_DH_2"/>
    <property type="match status" value="1"/>
</dbReference>
<dbReference type="EMBL" id="SGXF01000001">
    <property type="protein sequence ID" value="RZT02534.1"/>
    <property type="molecule type" value="Genomic_DNA"/>
</dbReference>
<dbReference type="Pfam" id="PF01070">
    <property type="entry name" value="FMN_dh"/>
    <property type="match status" value="2"/>
</dbReference>
<evidence type="ECO:0000256" key="2">
    <source>
        <dbReference type="ARBA" id="ARBA00022630"/>
    </source>
</evidence>
<dbReference type="PANTHER" id="PTHR10578:SF107">
    <property type="entry name" value="2-HYDROXYACID OXIDASE 1"/>
    <property type="match status" value="1"/>
</dbReference>
<keyword evidence="7" id="KW-1185">Reference proteome</keyword>
<dbReference type="GO" id="GO:0016853">
    <property type="term" value="F:isomerase activity"/>
    <property type="evidence" value="ECO:0007669"/>
    <property type="project" value="UniProtKB-KW"/>
</dbReference>
<evidence type="ECO:0000313" key="7">
    <source>
        <dbReference type="Proteomes" id="UP000292927"/>
    </source>
</evidence>
<dbReference type="SUPFAM" id="SSF51395">
    <property type="entry name" value="FMN-linked oxidoreductases"/>
    <property type="match status" value="1"/>
</dbReference>
<dbReference type="InterPro" id="IPR037396">
    <property type="entry name" value="FMN_HAD"/>
</dbReference>
<dbReference type="Proteomes" id="UP000292927">
    <property type="component" value="Unassembled WGS sequence"/>
</dbReference>
<sequence length="313" mass="33733">MLVPSVSLCYIEEKERRVLFMEQITVSGDSNRITGEYFEQIAIELRQLDCVPPDTSMELFGKHFETPVMMSPLSHLKPLESGVPGMTAMAMGAVLSGSVMWAGMGDEAELEDILSTGAETIKIIKPYADRDLLYRRMSHAKDSGALAVGVDIDHAFGDCLGYPMKPLSFGELAELTRAAGLPFVVKGVLSIQDAEKCVQAGAAGIVVSHHHGIIRSAVPPLFLLPSIKKAVGRELKIFVDCGIDNGLNAFKALALGADAISLGRAVMPVLNESGPEGLSRYVKSVTDELKQAMYRTASPDLNHIDPSVVHILN</sequence>
<dbReference type="Gene3D" id="3.20.20.70">
    <property type="entry name" value="Aldolase class I"/>
    <property type="match status" value="1"/>
</dbReference>
<evidence type="ECO:0000313" key="6">
    <source>
        <dbReference type="EMBL" id="RZT02534.1"/>
    </source>
</evidence>
<dbReference type="InterPro" id="IPR013785">
    <property type="entry name" value="Aldolase_TIM"/>
</dbReference>
<evidence type="ECO:0000259" key="5">
    <source>
        <dbReference type="PROSITE" id="PS51349"/>
    </source>
</evidence>
<keyword evidence="6" id="KW-0413">Isomerase</keyword>
<keyword evidence="3" id="KW-0288">FMN</keyword>
<dbReference type="AlphaFoldDB" id="A0A4Q7PNR9"/>
<proteinExistence type="predicted"/>
<keyword evidence="2" id="KW-0285">Flavoprotein</keyword>
<accession>A0A4Q7PNR9</accession>
<comment type="caution">
    <text evidence="6">The sequence shown here is derived from an EMBL/GenBank/DDBJ whole genome shotgun (WGS) entry which is preliminary data.</text>
</comment>
<comment type="cofactor">
    <cofactor evidence="1">
        <name>FMN</name>
        <dbReference type="ChEBI" id="CHEBI:58210"/>
    </cofactor>
</comment>
<dbReference type="GO" id="GO:0016491">
    <property type="term" value="F:oxidoreductase activity"/>
    <property type="evidence" value="ECO:0007669"/>
    <property type="project" value="UniProtKB-KW"/>
</dbReference>
<organism evidence="6 7">
    <name type="scientific">Cuneatibacter caecimuris</name>
    <dbReference type="NCBI Taxonomy" id="1796618"/>
    <lineage>
        <taxon>Bacteria</taxon>
        <taxon>Bacillati</taxon>
        <taxon>Bacillota</taxon>
        <taxon>Clostridia</taxon>
        <taxon>Lachnospirales</taxon>
        <taxon>Lachnospiraceae</taxon>
        <taxon>Cuneatibacter</taxon>
    </lineage>
</organism>
<evidence type="ECO:0000256" key="4">
    <source>
        <dbReference type="ARBA" id="ARBA00023002"/>
    </source>
</evidence>
<evidence type="ECO:0000256" key="3">
    <source>
        <dbReference type="ARBA" id="ARBA00022643"/>
    </source>
</evidence>
<dbReference type="InterPro" id="IPR000262">
    <property type="entry name" value="FMN-dep_DH"/>
</dbReference>
<reference evidence="6 7" key="1">
    <citation type="submission" date="2019-02" db="EMBL/GenBank/DDBJ databases">
        <title>Genomic Encyclopedia of Type Strains, Phase IV (KMG-IV): sequencing the most valuable type-strain genomes for metagenomic binning, comparative biology and taxonomic classification.</title>
        <authorList>
            <person name="Goeker M."/>
        </authorList>
    </citation>
    <scope>NUCLEOTIDE SEQUENCE [LARGE SCALE GENOMIC DNA]</scope>
    <source>
        <strain evidence="6 7">DSM 29486</strain>
    </source>
</reference>